<protein>
    <recommendedName>
        <fullName evidence="6">RRM domain-containing protein</fullName>
    </recommendedName>
</protein>
<evidence type="ECO:0000256" key="1">
    <source>
        <dbReference type="ARBA" id="ARBA00004604"/>
    </source>
</evidence>
<dbReference type="KEGG" id="dpp:DICPUDRAFT_85031"/>
<evidence type="ECO:0000259" key="6">
    <source>
        <dbReference type="PROSITE" id="PS50102"/>
    </source>
</evidence>
<dbReference type="VEuPathDB" id="AmoebaDB:DICPUDRAFT_85031"/>
<dbReference type="GO" id="GO:0003723">
    <property type="term" value="F:RNA binding"/>
    <property type="evidence" value="ECO:0000318"/>
    <property type="project" value="GO_Central"/>
</dbReference>
<feature type="compositionally biased region" description="Low complexity" evidence="5">
    <location>
        <begin position="243"/>
        <end position="259"/>
    </location>
</feature>
<comment type="subcellular location">
    <subcellularLocation>
        <location evidence="1">Nucleus</location>
        <location evidence="1">Nucleolus</location>
    </subcellularLocation>
</comment>
<dbReference type="SMART" id="SM00360">
    <property type="entry name" value="RRM"/>
    <property type="match status" value="1"/>
</dbReference>
<reference evidence="8" key="1">
    <citation type="journal article" date="2011" name="Genome Biol.">
        <title>Comparative genomics of the social amoebae Dictyostelium discoideum and Dictyostelium purpureum.</title>
        <authorList>
            <consortium name="US DOE Joint Genome Institute (JGI-PGF)"/>
            <person name="Sucgang R."/>
            <person name="Kuo A."/>
            <person name="Tian X."/>
            <person name="Salerno W."/>
            <person name="Parikh A."/>
            <person name="Feasley C.L."/>
            <person name="Dalin E."/>
            <person name="Tu H."/>
            <person name="Huang E."/>
            <person name="Barry K."/>
            <person name="Lindquist E."/>
            <person name="Shapiro H."/>
            <person name="Bruce D."/>
            <person name="Schmutz J."/>
            <person name="Salamov A."/>
            <person name="Fey P."/>
            <person name="Gaudet P."/>
            <person name="Anjard C."/>
            <person name="Babu M.M."/>
            <person name="Basu S."/>
            <person name="Bushmanova Y."/>
            <person name="van der Wel H."/>
            <person name="Katoh-Kurasawa M."/>
            <person name="Dinh C."/>
            <person name="Coutinho P.M."/>
            <person name="Saito T."/>
            <person name="Elias M."/>
            <person name="Schaap P."/>
            <person name="Kay R.R."/>
            <person name="Henrissat B."/>
            <person name="Eichinger L."/>
            <person name="Rivero F."/>
            <person name="Putnam N.H."/>
            <person name="West C.M."/>
            <person name="Loomis W.F."/>
            <person name="Chisholm R.L."/>
            <person name="Shaulsky G."/>
            <person name="Strassmann J.E."/>
            <person name="Queller D.C."/>
            <person name="Kuspa A."/>
            <person name="Grigoriev I.V."/>
        </authorList>
    </citation>
    <scope>NUCLEOTIDE SEQUENCE [LARGE SCALE GENOMIC DNA]</scope>
    <source>
        <strain evidence="8">QSDP1</strain>
    </source>
</reference>
<evidence type="ECO:0000256" key="5">
    <source>
        <dbReference type="SAM" id="MobiDB-lite"/>
    </source>
</evidence>
<organism evidence="7 8">
    <name type="scientific">Dictyostelium purpureum</name>
    <name type="common">Slime mold</name>
    <dbReference type="NCBI Taxonomy" id="5786"/>
    <lineage>
        <taxon>Eukaryota</taxon>
        <taxon>Amoebozoa</taxon>
        <taxon>Evosea</taxon>
        <taxon>Eumycetozoa</taxon>
        <taxon>Dictyostelia</taxon>
        <taxon>Dictyosteliales</taxon>
        <taxon>Dictyosteliaceae</taxon>
        <taxon>Dictyostelium</taxon>
    </lineage>
</organism>
<evidence type="ECO:0000256" key="3">
    <source>
        <dbReference type="ARBA" id="ARBA00023242"/>
    </source>
</evidence>
<proteinExistence type="predicted"/>
<dbReference type="OrthoDB" id="21467at2759"/>
<dbReference type="Pfam" id="PF00076">
    <property type="entry name" value="RRM_1"/>
    <property type="match status" value="1"/>
</dbReference>
<dbReference type="SUPFAM" id="SSF54928">
    <property type="entry name" value="RNA-binding domain, RBD"/>
    <property type="match status" value="1"/>
</dbReference>
<name>F1A4H1_DICPU</name>
<dbReference type="InterPro" id="IPR012677">
    <property type="entry name" value="Nucleotide-bd_a/b_plait_sf"/>
</dbReference>
<dbReference type="OMA" id="SDHTHDL"/>
<accession>F1A4H1</accession>
<sequence>MVSRASQKNKEESESIKVNKTVLDSFSTSQDEIKLKENKKEKGEKASKKSLDYILGVKGATIKITKLPKGFNETELFRFFKQFGNIKGVRVDRTTNGKFSTQAFIRFTDAEVAKIARDAMNGYIMFGKKLNVEVLNAWVPHQDSFCPRSLLPVASKMQMESLIDLKEREKEEKDIYNSKDKSILLVAQMLNHRIEKENELRQKLKDFNINYKFTGYLDIVKSALCPQDKPTTTKPETTKPETAKQQPTKQTAPKPAAKTETTKTETKPAVVAKTVAKKVVKSK</sequence>
<dbReference type="RefSeq" id="XP_003294564.1">
    <property type="nucleotide sequence ID" value="XM_003294516.1"/>
</dbReference>
<dbReference type="InParanoid" id="F1A4H1"/>
<feature type="region of interest" description="Disordered" evidence="5">
    <location>
        <begin position="228"/>
        <end position="268"/>
    </location>
</feature>
<dbReference type="Gene3D" id="3.30.70.330">
    <property type="match status" value="1"/>
</dbReference>
<dbReference type="STRING" id="5786.F1A4H1"/>
<dbReference type="PANTHER" id="PTHR46754">
    <property type="entry name" value="MKI67 FHA DOMAIN-INTERACTING NUCLEOLAR PHOSPHOPROTEIN"/>
    <property type="match status" value="1"/>
</dbReference>
<gene>
    <name evidence="7" type="ORF">DICPUDRAFT_85031</name>
</gene>
<keyword evidence="2 4" id="KW-0694">RNA-binding</keyword>
<dbReference type="AlphaFoldDB" id="F1A4H1"/>
<evidence type="ECO:0000256" key="4">
    <source>
        <dbReference type="PROSITE-ProRule" id="PRU00176"/>
    </source>
</evidence>
<dbReference type="FunCoup" id="F1A4H1">
    <property type="interactions" value="160"/>
</dbReference>
<dbReference type="InterPro" id="IPR035979">
    <property type="entry name" value="RBD_domain_sf"/>
</dbReference>
<dbReference type="PROSITE" id="PS50102">
    <property type="entry name" value="RRM"/>
    <property type="match status" value="1"/>
</dbReference>
<dbReference type="eggNOG" id="KOG4208">
    <property type="taxonomic scope" value="Eukaryota"/>
</dbReference>
<dbReference type="InterPro" id="IPR000504">
    <property type="entry name" value="RRM_dom"/>
</dbReference>
<evidence type="ECO:0000313" key="8">
    <source>
        <dbReference type="Proteomes" id="UP000001064"/>
    </source>
</evidence>
<dbReference type="Proteomes" id="UP000001064">
    <property type="component" value="Unassembled WGS sequence"/>
</dbReference>
<keyword evidence="3" id="KW-0539">Nucleus</keyword>
<keyword evidence="8" id="KW-1185">Reference proteome</keyword>
<dbReference type="GeneID" id="10506945"/>
<feature type="domain" description="RRM" evidence="6">
    <location>
        <begin position="60"/>
        <end position="137"/>
    </location>
</feature>
<evidence type="ECO:0000313" key="7">
    <source>
        <dbReference type="EMBL" id="EGC28909.1"/>
    </source>
</evidence>
<dbReference type="EMBL" id="GL871520">
    <property type="protein sequence ID" value="EGC28909.1"/>
    <property type="molecule type" value="Genomic_DNA"/>
</dbReference>
<evidence type="ECO:0000256" key="2">
    <source>
        <dbReference type="ARBA" id="ARBA00022884"/>
    </source>
</evidence>
<dbReference type="GO" id="GO:0005730">
    <property type="term" value="C:nucleolus"/>
    <property type="evidence" value="ECO:0000318"/>
    <property type="project" value="GO_Central"/>
</dbReference>